<proteinExistence type="predicted"/>
<dbReference type="PANTHER" id="PTHR31045">
    <property type="entry name" value="PLAC8 FAMILY PROTEIN-RELATED"/>
    <property type="match status" value="1"/>
</dbReference>
<evidence type="ECO:0000313" key="7">
    <source>
        <dbReference type="Proteomes" id="UP000823388"/>
    </source>
</evidence>
<dbReference type="InterPro" id="IPR006461">
    <property type="entry name" value="PLAC_motif_containing"/>
</dbReference>
<feature type="transmembrane region" description="Helical" evidence="5">
    <location>
        <begin position="90"/>
        <end position="107"/>
    </location>
</feature>
<comment type="subcellular location">
    <subcellularLocation>
        <location evidence="1">Membrane</location>
    </subcellularLocation>
</comment>
<dbReference type="GO" id="GO:0051762">
    <property type="term" value="P:sesquiterpene biosynthetic process"/>
    <property type="evidence" value="ECO:0007669"/>
    <property type="project" value="TreeGrafter"/>
</dbReference>
<keyword evidence="4 5" id="KW-0472">Membrane</keyword>
<keyword evidence="7" id="KW-1185">Reference proteome</keyword>
<dbReference type="Pfam" id="PF04749">
    <property type="entry name" value="PLAC8"/>
    <property type="match status" value="1"/>
</dbReference>
<dbReference type="PANTHER" id="PTHR31045:SF3">
    <property type="entry name" value="OS12G0109700 PROTEIN"/>
    <property type="match status" value="1"/>
</dbReference>
<dbReference type="AlphaFoldDB" id="A0A8T0N3Q0"/>
<dbReference type="NCBIfam" id="TIGR01571">
    <property type="entry name" value="A_thal_Cys_rich"/>
    <property type="match status" value="1"/>
</dbReference>
<name>A0A8T0N3Q0_PANVG</name>
<dbReference type="Pfam" id="PF11204">
    <property type="entry name" value="DUF2985"/>
    <property type="match status" value="1"/>
</dbReference>
<evidence type="ECO:0000256" key="5">
    <source>
        <dbReference type="SAM" id="Phobius"/>
    </source>
</evidence>
<reference evidence="6" key="1">
    <citation type="submission" date="2020-05" db="EMBL/GenBank/DDBJ databases">
        <title>WGS assembly of Panicum virgatum.</title>
        <authorList>
            <person name="Lovell J.T."/>
            <person name="Jenkins J."/>
            <person name="Shu S."/>
            <person name="Juenger T.E."/>
            <person name="Schmutz J."/>
        </authorList>
    </citation>
    <scope>NUCLEOTIDE SEQUENCE</scope>
    <source>
        <strain evidence="6">AP13</strain>
    </source>
</reference>
<dbReference type="GO" id="GO:0016020">
    <property type="term" value="C:membrane"/>
    <property type="evidence" value="ECO:0007669"/>
    <property type="project" value="UniProtKB-SubCell"/>
</dbReference>
<dbReference type="GO" id="GO:0009975">
    <property type="term" value="F:cyclase activity"/>
    <property type="evidence" value="ECO:0007669"/>
    <property type="project" value="TreeGrafter"/>
</dbReference>
<organism evidence="6 7">
    <name type="scientific">Panicum virgatum</name>
    <name type="common">Blackwell switchgrass</name>
    <dbReference type="NCBI Taxonomy" id="38727"/>
    <lineage>
        <taxon>Eukaryota</taxon>
        <taxon>Viridiplantae</taxon>
        <taxon>Streptophyta</taxon>
        <taxon>Embryophyta</taxon>
        <taxon>Tracheophyta</taxon>
        <taxon>Spermatophyta</taxon>
        <taxon>Magnoliopsida</taxon>
        <taxon>Liliopsida</taxon>
        <taxon>Poales</taxon>
        <taxon>Poaceae</taxon>
        <taxon>PACMAD clade</taxon>
        <taxon>Panicoideae</taxon>
        <taxon>Panicodae</taxon>
        <taxon>Paniceae</taxon>
        <taxon>Panicinae</taxon>
        <taxon>Panicum</taxon>
        <taxon>Panicum sect. Hiantes</taxon>
    </lineage>
</organism>
<feature type="transmembrane region" description="Helical" evidence="5">
    <location>
        <begin position="56"/>
        <end position="78"/>
    </location>
</feature>
<sequence length="378" mass="41567">MNIALLLWLLCVGVSGGMLVLLLLGLLDAAFPAPADRSRWVETNNQRPRDAADLTVVVALLHLTVACQYVLCGLYWGYTRRTRPELAEDGFFVLGVVAPVATAVYTVCSPLGKASSSCKLARLSPVGHVVVEPEWVGGMFECAGNASPAWWLSFTCTFCVFGWNMERLGLGNACMHAATFALLCFAPLWVLGVSARHIRDAVGGAGVQLCACGLLYGGYWRIQMREKFGLPGSMACCGSKSVTDYARWLFCWPCALAQEVRTASRYHVDGEVFFSKAADDDRHRQQRQPLLAVTMTDHHRDVFSATDMVAVSQGSPPDDDHVAVVVHDDDTMMAPPVQVVVEVEEDDKSVLFFMRVEKVKKLINMLTLVLLYTRGFLH</sequence>
<feature type="transmembrane region" description="Helical" evidence="5">
    <location>
        <begin position="201"/>
        <end position="220"/>
    </location>
</feature>
<evidence type="ECO:0000256" key="1">
    <source>
        <dbReference type="ARBA" id="ARBA00004370"/>
    </source>
</evidence>
<accession>A0A8T0N3Q0</accession>
<gene>
    <name evidence="6" type="ORF">PVAP13_9NG835300</name>
</gene>
<feature type="transmembrane region" description="Helical" evidence="5">
    <location>
        <begin position="148"/>
        <end position="165"/>
    </location>
</feature>
<evidence type="ECO:0000256" key="3">
    <source>
        <dbReference type="ARBA" id="ARBA00022989"/>
    </source>
</evidence>
<keyword evidence="3 5" id="KW-1133">Transmembrane helix</keyword>
<protein>
    <submittedName>
        <fullName evidence="6">Uncharacterized protein</fullName>
    </submittedName>
</protein>
<evidence type="ECO:0000256" key="4">
    <source>
        <dbReference type="ARBA" id="ARBA00023136"/>
    </source>
</evidence>
<evidence type="ECO:0000256" key="2">
    <source>
        <dbReference type="ARBA" id="ARBA00022692"/>
    </source>
</evidence>
<dbReference type="Proteomes" id="UP000823388">
    <property type="component" value="Chromosome 9N"/>
</dbReference>
<feature type="transmembrane region" description="Helical" evidence="5">
    <location>
        <begin position="177"/>
        <end position="195"/>
    </location>
</feature>
<dbReference type="InterPro" id="IPR021369">
    <property type="entry name" value="DUF2985"/>
</dbReference>
<evidence type="ECO:0000313" key="6">
    <source>
        <dbReference type="EMBL" id="KAG2544090.1"/>
    </source>
</evidence>
<keyword evidence="2 5" id="KW-0812">Transmembrane</keyword>
<comment type="caution">
    <text evidence="6">The sequence shown here is derived from an EMBL/GenBank/DDBJ whole genome shotgun (WGS) entry which is preliminary data.</text>
</comment>
<dbReference type="EMBL" id="CM029054">
    <property type="protein sequence ID" value="KAG2544090.1"/>
    <property type="molecule type" value="Genomic_DNA"/>
</dbReference>